<feature type="transmembrane region" description="Helical" evidence="6">
    <location>
        <begin position="87"/>
        <end position="106"/>
    </location>
</feature>
<name>A0A381W010_9ZZZZ</name>
<evidence type="ECO:0000256" key="6">
    <source>
        <dbReference type="SAM" id="Phobius"/>
    </source>
</evidence>
<feature type="transmembrane region" description="Helical" evidence="6">
    <location>
        <begin position="112"/>
        <end position="134"/>
    </location>
</feature>
<proteinExistence type="predicted"/>
<protein>
    <recommendedName>
        <fullName evidence="7">Major facilitator superfamily (MFS) profile domain-containing protein</fullName>
    </recommendedName>
</protein>
<dbReference type="InterPro" id="IPR044770">
    <property type="entry name" value="MFS_spinster-like"/>
</dbReference>
<dbReference type="PROSITE" id="PS50850">
    <property type="entry name" value="MFS"/>
    <property type="match status" value="1"/>
</dbReference>
<evidence type="ECO:0000256" key="3">
    <source>
        <dbReference type="ARBA" id="ARBA00022692"/>
    </source>
</evidence>
<evidence type="ECO:0000259" key="7">
    <source>
        <dbReference type="PROSITE" id="PS50850"/>
    </source>
</evidence>
<keyword evidence="3 6" id="KW-0812">Transmembrane</keyword>
<feature type="domain" description="Major facilitator superfamily (MFS) profile" evidence="7">
    <location>
        <begin position="20"/>
        <end position="253"/>
    </location>
</feature>
<evidence type="ECO:0000256" key="4">
    <source>
        <dbReference type="ARBA" id="ARBA00022989"/>
    </source>
</evidence>
<feature type="transmembrane region" description="Helical" evidence="6">
    <location>
        <begin position="188"/>
        <end position="209"/>
    </location>
</feature>
<dbReference type="Pfam" id="PF07690">
    <property type="entry name" value="MFS_1"/>
    <property type="match status" value="1"/>
</dbReference>
<accession>A0A381W010</accession>
<evidence type="ECO:0000313" key="8">
    <source>
        <dbReference type="EMBL" id="SVA45824.1"/>
    </source>
</evidence>
<dbReference type="SUPFAM" id="SSF103473">
    <property type="entry name" value="MFS general substrate transporter"/>
    <property type="match status" value="1"/>
</dbReference>
<dbReference type="GO" id="GO:0022857">
    <property type="term" value="F:transmembrane transporter activity"/>
    <property type="evidence" value="ECO:0007669"/>
    <property type="project" value="InterPro"/>
</dbReference>
<gene>
    <name evidence="8" type="ORF">METZ01_LOCUS98678</name>
</gene>
<dbReference type="GO" id="GO:0016020">
    <property type="term" value="C:membrane"/>
    <property type="evidence" value="ECO:0007669"/>
    <property type="project" value="UniProtKB-SubCell"/>
</dbReference>
<evidence type="ECO:0000256" key="5">
    <source>
        <dbReference type="ARBA" id="ARBA00023136"/>
    </source>
</evidence>
<dbReference type="Gene3D" id="1.20.1250.20">
    <property type="entry name" value="MFS general substrate transporter like domains"/>
    <property type="match status" value="1"/>
</dbReference>
<organism evidence="8">
    <name type="scientific">marine metagenome</name>
    <dbReference type="NCBI Taxonomy" id="408172"/>
    <lineage>
        <taxon>unclassified sequences</taxon>
        <taxon>metagenomes</taxon>
        <taxon>ecological metagenomes</taxon>
    </lineage>
</organism>
<reference evidence="8" key="1">
    <citation type="submission" date="2018-05" db="EMBL/GenBank/DDBJ databases">
        <authorList>
            <person name="Lanie J.A."/>
            <person name="Ng W.-L."/>
            <person name="Kazmierczak K.M."/>
            <person name="Andrzejewski T.M."/>
            <person name="Davidsen T.M."/>
            <person name="Wayne K.J."/>
            <person name="Tettelin H."/>
            <person name="Glass J.I."/>
            <person name="Rusch D."/>
            <person name="Podicherti R."/>
            <person name="Tsui H.-C.T."/>
            <person name="Winkler M.E."/>
        </authorList>
    </citation>
    <scope>NUCLEOTIDE SEQUENCE</scope>
</reference>
<evidence type="ECO:0000256" key="1">
    <source>
        <dbReference type="ARBA" id="ARBA00004141"/>
    </source>
</evidence>
<feature type="transmembrane region" description="Helical" evidence="6">
    <location>
        <begin position="16"/>
        <end position="38"/>
    </location>
</feature>
<comment type="subcellular location">
    <subcellularLocation>
        <location evidence="1">Membrane</location>
        <topology evidence="1">Multi-pass membrane protein</topology>
    </subcellularLocation>
</comment>
<feature type="transmembrane region" description="Helical" evidence="6">
    <location>
        <begin position="146"/>
        <end position="168"/>
    </location>
</feature>
<keyword evidence="4 6" id="KW-1133">Transmembrane helix</keyword>
<keyword evidence="5 6" id="KW-0472">Membrane</keyword>
<keyword evidence="2" id="KW-0813">Transport</keyword>
<feature type="non-terminal residue" evidence="8">
    <location>
        <position position="253"/>
    </location>
</feature>
<dbReference type="InterPro" id="IPR036259">
    <property type="entry name" value="MFS_trans_sf"/>
</dbReference>
<dbReference type="PANTHER" id="PTHR23505:SF79">
    <property type="entry name" value="PROTEIN SPINSTER"/>
    <property type="match status" value="1"/>
</dbReference>
<dbReference type="AlphaFoldDB" id="A0A381W010"/>
<dbReference type="InterPro" id="IPR011701">
    <property type="entry name" value="MFS"/>
</dbReference>
<dbReference type="InterPro" id="IPR020846">
    <property type="entry name" value="MFS_dom"/>
</dbReference>
<dbReference type="EMBL" id="UINC01010286">
    <property type="protein sequence ID" value="SVA45824.1"/>
    <property type="molecule type" value="Genomic_DNA"/>
</dbReference>
<sequence>MQNSEATGPAWPKPTVAWFGVAVLVVAFVFSIADRIIIALLVDPIKADLELSDTDMGIMMGLAFAIFYALMGLPIGRLADRHSRRSIIAVGIFLWSLMTAACGLARNFWELFLARVGVGVGEATLSPAAYSMIADSFPREKLGRAISIYQSGAFFGVGLALIFGGVAIRFAAGADSIDLPLIGTVAPWQMAFIAIGLPGILVAALMFAVKEPARHGISTAKDDEISLKQGLEFAFRRWRVYIAHFCGFALLAL</sequence>
<dbReference type="PANTHER" id="PTHR23505">
    <property type="entry name" value="SPINSTER"/>
    <property type="match status" value="1"/>
</dbReference>
<feature type="transmembrane region" description="Helical" evidence="6">
    <location>
        <begin position="58"/>
        <end position="75"/>
    </location>
</feature>
<evidence type="ECO:0000256" key="2">
    <source>
        <dbReference type="ARBA" id="ARBA00022448"/>
    </source>
</evidence>